<evidence type="ECO:0000313" key="1">
    <source>
        <dbReference type="EMBL" id="MDB2003076.1"/>
    </source>
</evidence>
<dbReference type="EMBL" id="JAQLGM010000127">
    <property type="protein sequence ID" value="MDB2003076.1"/>
    <property type="molecule type" value="Genomic_DNA"/>
</dbReference>
<dbReference type="Proteomes" id="UP001300871">
    <property type="component" value="Unassembled WGS sequence"/>
</dbReference>
<organism evidence="1 2">
    <name type="scientific">Clostridium symbiosum</name>
    <name type="common">Bacteroides symbiosus</name>
    <dbReference type="NCBI Taxonomy" id="1512"/>
    <lineage>
        <taxon>Bacteria</taxon>
        <taxon>Bacillati</taxon>
        <taxon>Bacillota</taxon>
        <taxon>Clostridia</taxon>
        <taxon>Lachnospirales</taxon>
        <taxon>Lachnospiraceae</taxon>
        <taxon>Otoolea</taxon>
    </lineage>
</organism>
<dbReference type="RefSeq" id="WP_150027777.1">
    <property type="nucleotide sequence ID" value="NZ_CACRUA010000017.1"/>
</dbReference>
<sequence>MAGEKRLLSYTRGVRNGKREVKAQYSIRNIENHSVVLDILAEDTRGKLINIEMLIQDDGNHQRRVRYYHSSIDMSYHEKGVPYEALPDIYLIFITKRDFFKMW</sequence>
<evidence type="ECO:0000313" key="2">
    <source>
        <dbReference type="Proteomes" id="UP001300871"/>
    </source>
</evidence>
<protein>
    <submittedName>
        <fullName evidence="1">PD-(D/E)XK nuclease family transposase</fullName>
    </submittedName>
</protein>
<reference evidence="1" key="1">
    <citation type="submission" date="2023-01" db="EMBL/GenBank/DDBJ databases">
        <title>Human gut microbiome strain richness.</title>
        <authorList>
            <person name="Chen-Liaw A."/>
        </authorList>
    </citation>
    <scope>NUCLEOTIDE SEQUENCE</scope>
    <source>
        <strain evidence="1">B1_m1001713B170214d0_201011</strain>
    </source>
</reference>
<accession>A0AAW6B1R6</accession>
<gene>
    <name evidence="1" type="ORF">PM006_22980</name>
</gene>
<comment type="caution">
    <text evidence="1">The sequence shown here is derived from an EMBL/GenBank/DDBJ whole genome shotgun (WGS) entry which is preliminary data.</text>
</comment>
<dbReference type="AlphaFoldDB" id="A0AAW6B1R6"/>
<name>A0AAW6B1R6_CLOSY</name>
<proteinExistence type="predicted"/>
<dbReference type="Pfam" id="PF12784">
    <property type="entry name" value="PDDEXK_2"/>
    <property type="match status" value="1"/>
</dbReference>
<dbReference type="GeneID" id="57968747"/>